<accession>A0A4Y2IY82</accession>
<reference evidence="1 2" key="1">
    <citation type="journal article" date="2019" name="Sci. Rep.">
        <title>Orb-weaving spider Araneus ventricosus genome elucidates the spidroin gene catalogue.</title>
        <authorList>
            <person name="Kono N."/>
            <person name="Nakamura H."/>
            <person name="Ohtoshi R."/>
            <person name="Moran D.A.P."/>
            <person name="Shinohara A."/>
            <person name="Yoshida Y."/>
            <person name="Fujiwara M."/>
            <person name="Mori M."/>
            <person name="Tomita M."/>
            <person name="Arakawa K."/>
        </authorList>
    </citation>
    <scope>NUCLEOTIDE SEQUENCE [LARGE SCALE GENOMIC DNA]</scope>
</reference>
<sequence length="133" mass="15057">MFSEKYICKYSASSKGRGGPVVRSRLWGHRPPGSKPASTKDLPCMGLLHAKSYVEAKRLPVGVAWKLGEGCQRRCRHLTVVQNYEVRPKIALVLFKNGTLIKLNYIRQSEIILQNVARSLIELIQYPEGLYTQ</sequence>
<protein>
    <submittedName>
        <fullName evidence="1">Uncharacterized protein</fullName>
    </submittedName>
</protein>
<evidence type="ECO:0000313" key="1">
    <source>
        <dbReference type="EMBL" id="GBM82901.1"/>
    </source>
</evidence>
<comment type="caution">
    <text evidence="1">The sequence shown here is derived from an EMBL/GenBank/DDBJ whole genome shotgun (WGS) entry which is preliminary data.</text>
</comment>
<dbReference type="EMBL" id="BGPR01003042">
    <property type="protein sequence ID" value="GBM82901.1"/>
    <property type="molecule type" value="Genomic_DNA"/>
</dbReference>
<name>A0A4Y2IY82_ARAVE</name>
<gene>
    <name evidence="1" type="ORF">AVEN_230468_1</name>
</gene>
<evidence type="ECO:0000313" key="2">
    <source>
        <dbReference type="Proteomes" id="UP000499080"/>
    </source>
</evidence>
<keyword evidence="2" id="KW-1185">Reference proteome</keyword>
<dbReference type="Proteomes" id="UP000499080">
    <property type="component" value="Unassembled WGS sequence"/>
</dbReference>
<proteinExistence type="predicted"/>
<organism evidence="1 2">
    <name type="scientific">Araneus ventricosus</name>
    <name type="common">Orbweaver spider</name>
    <name type="synonym">Epeira ventricosa</name>
    <dbReference type="NCBI Taxonomy" id="182803"/>
    <lineage>
        <taxon>Eukaryota</taxon>
        <taxon>Metazoa</taxon>
        <taxon>Ecdysozoa</taxon>
        <taxon>Arthropoda</taxon>
        <taxon>Chelicerata</taxon>
        <taxon>Arachnida</taxon>
        <taxon>Araneae</taxon>
        <taxon>Araneomorphae</taxon>
        <taxon>Entelegynae</taxon>
        <taxon>Araneoidea</taxon>
        <taxon>Araneidae</taxon>
        <taxon>Araneus</taxon>
    </lineage>
</organism>
<dbReference type="AlphaFoldDB" id="A0A4Y2IY82"/>